<accession>A0A1L7WY05</accession>
<dbReference type="AlphaFoldDB" id="A0A1L7WY05"/>
<feature type="region of interest" description="Disordered" evidence="1">
    <location>
        <begin position="1"/>
        <end position="101"/>
    </location>
</feature>
<evidence type="ECO:0000313" key="2">
    <source>
        <dbReference type="EMBL" id="CZR57644.1"/>
    </source>
</evidence>
<dbReference type="STRING" id="576137.A0A1L7WY05"/>
<feature type="compositionally biased region" description="Polar residues" evidence="1">
    <location>
        <begin position="259"/>
        <end position="270"/>
    </location>
</feature>
<dbReference type="Proteomes" id="UP000184330">
    <property type="component" value="Unassembled WGS sequence"/>
</dbReference>
<dbReference type="OrthoDB" id="3536584at2759"/>
<feature type="compositionally biased region" description="Low complexity" evidence="1">
    <location>
        <begin position="15"/>
        <end position="47"/>
    </location>
</feature>
<feature type="compositionally biased region" description="Basic and acidic residues" evidence="1">
    <location>
        <begin position="58"/>
        <end position="77"/>
    </location>
</feature>
<proteinExistence type="predicted"/>
<feature type="compositionally biased region" description="Basic and acidic residues" evidence="1">
    <location>
        <begin position="1"/>
        <end position="14"/>
    </location>
</feature>
<evidence type="ECO:0000256" key="1">
    <source>
        <dbReference type="SAM" id="MobiDB-lite"/>
    </source>
</evidence>
<dbReference type="EMBL" id="FJOG01000010">
    <property type="protein sequence ID" value="CZR57644.1"/>
    <property type="molecule type" value="Genomic_DNA"/>
</dbReference>
<organism evidence="2 3">
    <name type="scientific">Phialocephala subalpina</name>
    <dbReference type="NCBI Taxonomy" id="576137"/>
    <lineage>
        <taxon>Eukaryota</taxon>
        <taxon>Fungi</taxon>
        <taxon>Dikarya</taxon>
        <taxon>Ascomycota</taxon>
        <taxon>Pezizomycotina</taxon>
        <taxon>Leotiomycetes</taxon>
        <taxon>Helotiales</taxon>
        <taxon>Mollisiaceae</taxon>
        <taxon>Phialocephala</taxon>
        <taxon>Phialocephala fortinii species complex</taxon>
    </lineage>
</organism>
<gene>
    <name evidence="2" type="ORF">PAC_07533</name>
</gene>
<keyword evidence="3" id="KW-1185">Reference proteome</keyword>
<name>A0A1L7WY05_9HELO</name>
<feature type="region of interest" description="Disordered" evidence="1">
    <location>
        <begin position="495"/>
        <end position="535"/>
    </location>
</feature>
<feature type="compositionally biased region" description="Gly residues" evidence="1">
    <location>
        <begin position="293"/>
        <end position="332"/>
    </location>
</feature>
<feature type="compositionally biased region" description="Basic and acidic residues" evidence="1">
    <location>
        <begin position="352"/>
        <end position="368"/>
    </location>
</feature>
<reference evidence="2 3" key="1">
    <citation type="submission" date="2016-03" db="EMBL/GenBank/DDBJ databases">
        <authorList>
            <person name="Ploux O."/>
        </authorList>
    </citation>
    <scope>NUCLEOTIDE SEQUENCE [LARGE SCALE GENOMIC DNA]</scope>
    <source>
        <strain evidence="2 3">UAMH 11012</strain>
    </source>
</reference>
<feature type="compositionally biased region" description="Polar residues" evidence="1">
    <location>
        <begin position="341"/>
        <end position="351"/>
    </location>
</feature>
<protein>
    <submittedName>
        <fullName evidence="2">Uncharacterized protein</fullName>
    </submittedName>
</protein>
<sequence length="535" mass="58446">MFEKQHNLRAKEQSDAPNSSSSSELSDTPSSSPSAESSSGPASSSKAPKAKPQQYYWVKKDKEDKEKRRRERQEHGRTPTSPFPTPFSSAIYPTQKEKDCGNRSNHELGIFCSECKAMKMPWGNQIPYVAGHTTRAAEGTILAGVHLQDKTSIAVVSVVAFLIINHQSLESVQGLSAMLERYPAAAEAGRRVSHLVGALTYDADHADTEDEREIQAPLRQAFPWYSILNSILEQPWMTLAQFHERFTNESLDRRLPGKPSTNFNATTQATIFPPRARTPPVSLYPQNQPDDGNSGGGSGGAGGGDSGNGGGGKNSGSNGGGGTWGGSKGAGSNGTPDLGDGTSQQPQSSNAVERDRRHLEGDSDKADLIFKPQDIPEGTKAQAPAARGQWAMLEGTDTSNAVKGKINPTKYIMIRQDTANKDRIDVRVYPHIAGFNWHDKLDISTLNKEGKVVLHRKRVEILKKDQVGKVDRSKLCCKTQANKYGDIQKLLYDSLPHNKRKHESEDEAEEEAEEEMEGPMAKKQRGDGTRSVAFH</sequence>
<evidence type="ECO:0000313" key="3">
    <source>
        <dbReference type="Proteomes" id="UP000184330"/>
    </source>
</evidence>
<feature type="region of interest" description="Disordered" evidence="1">
    <location>
        <begin position="250"/>
        <end position="385"/>
    </location>
</feature>
<feature type="compositionally biased region" description="Acidic residues" evidence="1">
    <location>
        <begin position="505"/>
        <end position="517"/>
    </location>
</feature>